<gene>
    <name evidence="9" type="ORF">M896_120310</name>
</gene>
<evidence type="ECO:0000259" key="7">
    <source>
        <dbReference type="PROSITE" id="PS50067"/>
    </source>
</evidence>
<evidence type="ECO:0000313" key="10">
    <source>
        <dbReference type="Proteomes" id="UP000031056"/>
    </source>
</evidence>
<dbReference type="HOGENOM" id="CLU_430888_0_0_1"/>
<dbReference type="CDD" id="cd01367">
    <property type="entry name" value="KISc_KIF2_like"/>
    <property type="match status" value="1"/>
</dbReference>
<feature type="domain" description="SAM" evidence="8">
    <location>
        <begin position="1"/>
        <end position="64"/>
    </location>
</feature>
<keyword evidence="1" id="KW-0493">Microtubule</keyword>
<dbReference type="SUPFAM" id="SSF47769">
    <property type="entry name" value="SAM/Pointed domain"/>
    <property type="match status" value="1"/>
</dbReference>
<keyword evidence="10" id="KW-1185">Reference proteome</keyword>
<sequence length="635" mass="71707">MIKDLQEYLTENKIGHLYHFFERLGIDESQLLAKLKYSDLEKIGIENLIERRKVFDVINEINQDMYNDEVYAHNVSIRDYSCVSDVYENESRSGTDGINTELSIAMRGIEKQHRNASDGCKNNNYSVHNTSYGCKNADYTACTTESSNYLSENNRHEVLFGESVSIEQKLFSCTFNTKERDMLHEEGMGIEKEYSMLGMIDPCFILPDEVMMNTSTQKEKIIVCVRKKPCDSIKSDIVEVDGQSITVNESKTRIDLTPYVEKHKFEFDYSFNGNVTNIGLYRECVKSIVNHVISGGFGTVIAYGQTGTGKTYTMLEKNAGMLYLAMKDLILKKQHGTITFCEIYMGQVYDLLDGSKKVHLREVNGVVHLANSKEEDFDGYESAMNIIDKGIALRKTGITGANSKSSRSHAVVLVNFFEDSGVQFDRRTSTKEYASRNSSRSIVFVDLAGSERGSDRKDMSSDVKNEGAEINKSLLALKECIRGMEKDKKHLPFRQSKLTQILKNSFVGMSRTCLIATISPSLDNVEHTLNTLRYAARIKEGTYQGTRAMESPIKKTAAHLNHSMSISPKPDSKPKMNVGNFQPQMQIPSASHQEIVPDIIKVLEQIDTNIIAIEDLRQLEKILEVCKTIGDKYRA</sequence>
<dbReference type="Gene3D" id="3.40.850.10">
    <property type="entry name" value="Kinesin motor domain"/>
    <property type="match status" value="1"/>
</dbReference>
<protein>
    <submittedName>
        <fullName evidence="9">Kinesin motor domain-containing protein</fullName>
    </submittedName>
</protein>
<comment type="similarity">
    <text evidence="5">Belongs to the TRAFAC class myosin-kinesin ATPase superfamily. Kinesin family. KIN-13 subfamily.</text>
</comment>
<comment type="caution">
    <text evidence="9">The sequence shown here is derived from an EMBL/GenBank/DDBJ whole genome shotgun (WGS) entry which is preliminary data.</text>
</comment>
<dbReference type="STRING" id="1354746.A0A0B2UIF0"/>
<dbReference type="SUPFAM" id="SSF52540">
    <property type="entry name" value="P-loop containing nucleoside triphosphate hydrolases"/>
    <property type="match status" value="1"/>
</dbReference>
<feature type="binding site" evidence="6">
    <location>
        <begin position="304"/>
        <end position="311"/>
    </location>
    <ligand>
        <name>ATP</name>
        <dbReference type="ChEBI" id="CHEBI:30616"/>
    </ligand>
</feature>
<dbReference type="PANTHER" id="PTHR47971">
    <property type="entry name" value="KINESIN-RELATED PROTEIN 6"/>
    <property type="match status" value="1"/>
</dbReference>
<dbReference type="Proteomes" id="UP000031056">
    <property type="component" value="Unassembled WGS sequence"/>
</dbReference>
<dbReference type="PRINTS" id="PR00380">
    <property type="entry name" value="KINESINHEAVY"/>
</dbReference>
<dbReference type="GO" id="GO:0008017">
    <property type="term" value="F:microtubule binding"/>
    <property type="evidence" value="ECO:0007669"/>
    <property type="project" value="InterPro"/>
</dbReference>
<name>A0A0B2UIF0_9MICR</name>
<dbReference type="InterPro" id="IPR036961">
    <property type="entry name" value="Kinesin_motor_dom_sf"/>
</dbReference>
<keyword evidence="2 6" id="KW-0547">Nucleotide-binding</keyword>
<evidence type="ECO:0000256" key="4">
    <source>
        <dbReference type="ARBA" id="ARBA00023175"/>
    </source>
</evidence>
<dbReference type="VEuPathDB" id="MicrosporidiaDB:M896_120310"/>
<evidence type="ECO:0000256" key="3">
    <source>
        <dbReference type="ARBA" id="ARBA00022840"/>
    </source>
</evidence>
<dbReference type="InParanoid" id="A0A0B2UIF0"/>
<dbReference type="GO" id="GO:0007018">
    <property type="term" value="P:microtubule-based movement"/>
    <property type="evidence" value="ECO:0007669"/>
    <property type="project" value="InterPro"/>
</dbReference>
<dbReference type="GO" id="GO:0005874">
    <property type="term" value="C:microtubule"/>
    <property type="evidence" value="ECO:0007669"/>
    <property type="project" value="UniProtKB-KW"/>
</dbReference>
<dbReference type="AlphaFoldDB" id="A0A0B2UIF0"/>
<evidence type="ECO:0000259" key="8">
    <source>
        <dbReference type="PROSITE" id="PS50105"/>
    </source>
</evidence>
<dbReference type="InterPro" id="IPR013761">
    <property type="entry name" value="SAM/pointed_sf"/>
</dbReference>
<dbReference type="FunFam" id="3.40.850.10:FF:000012">
    <property type="entry name" value="Kinesin-like protein"/>
    <property type="match status" value="1"/>
</dbReference>
<evidence type="ECO:0000256" key="1">
    <source>
        <dbReference type="ARBA" id="ARBA00022701"/>
    </source>
</evidence>
<evidence type="ECO:0000256" key="5">
    <source>
        <dbReference type="ARBA" id="ARBA00061030"/>
    </source>
</evidence>
<dbReference type="GO" id="GO:0007019">
    <property type="term" value="P:microtubule depolymerization"/>
    <property type="evidence" value="ECO:0007669"/>
    <property type="project" value="TreeGrafter"/>
</dbReference>
<dbReference type="InterPro" id="IPR027640">
    <property type="entry name" value="Kinesin-like_fam"/>
</dbReference>
<dbReference type="PROSITE" id="PS50067">
    <property type="entry name" value="KINESIN_MOTOR_2"/>
    <property type="match status" value="1"/>
</dbReference>
<dbReference type="PANTHER" id="PTHR47971:SF20">
    <property type="entry name" value="KINESIN-LIKE PROTEIN KIF24"/>
    <property type="match status" value="1"/>
</dbReference>
<dbReference type="GO" id="GO:0005524">
    <property type="term" value="F:ATP binding"/>
    <property type="evidence" value="ECO:0007669"/>
    <property type="project" value="UniProtKB-UniRule"/>
</dbReference>
<organism evidence="9 10">
    <name type="scientific">Ordospora colligata OC4</name>
    <dbReference type="NCBI Taxonomy" id="1354746"/>
    <lineage>
        <taxon>Eukaryota</taxon>
        <taxon>Fungi</taxon>
        <taxon>Fungi incertae sedis</taxon>
        <taxon>Microsporidia</taxon>
        <taxon>Ordosporidae</taxon>
        <taxon>Ordospora</taxon>
    </lineage>
</organism>
<dbReference type="OrthoDB" id="3176171at2759"/>
<dbReference type="InterPro" id="IPR027417">
    <property type="entry name" value="P-loop_NTPase"/>
</dbReference>
<dbReference type="PROSITE" id="PS50105">
    <property type="entry name" value="SAM_DOMAIN"/>
    <property type="match status" value="1"/>
</dbReference>
<dbReference type="SMART" id="SM00129">
    <property type="entry name" value="KISc"/>
    <property type="match status" value="1"/>
</dbReference>
<keyword evidence="4 6" id="KW-0505">Motor protein</keyword>
<dbReference type="RefSeq" id="XP_014562854.1">
    <property type="nucleotide sequence ID" value="XM_014707368.1"/>
</dbReference>
<dbReference type="InterPro" id="IPR001660">
    <property type="entry name" value="SAM"/>
</dbReference>
<keyword evidence="3 6" id="KW-0067">ATP-binding</keyword>
<proteinExistence type="inferred from homology"/>
<accession>A0A0B2UIF0</accession>
<dbReference type="EMBL" id="JOKQ01000012">
    <property type="protein sequence ID" value="KHN68812.1"/>
    <property type="molecule type" value="Genomic_DNA"/>
</dbReference>
<dbReference type="GO" id="GO:0003777">
    <property type="term" value="F:microtubule motor activity"/>
    <property type="evidence" value="ECO:0007669"/>
    <property type="project" value="InterPro"/>
</dbReference>
<evidence type="ECO:0000256" key="2">
    <source>
        <dbReference type="ARBA" id="ARBA00022741"/>
    </source>
</evidence>
<dbReference type="Pfam" id="PF00225">
    <property type="entry name" value="Kinesin"/>
    <property type="match status" value="1"/>
</dbReference>
<evidence type="ECO:0000256" key="6">
    <source>
        <dbReference type="PROSITE-ProRule" id="PRU00283"/>
    </source>
</evidence>
<reference evidence="9 10" key="1">
    <citation type="journal article" date="2014" name="MBio">
        <title>The Ordospora colligata genome; evolution of extreme reduction in microsporidia and host-to-parasite horizontal gene transfer.</title>
        <authorList>
            <person name="Pombert J.-F."/>
            <person name="Haag K.L."/>
            <person name="Beidas S."/>
            <person name="Ebert D."/>
            <person name="Keeling P.J."/>
        </authorList>
    </citation>
    <scope>NUCLEOTIDE SEQUENCE [LARGE SCALE GENOMIC DNA]</scope>
    <source>
        <strain evidence="9 10">OC4</strain>
    </source>
</reference>
<dbReference type="GeneID" id="26262548"/>
<dbReference type="InterPro" id="IPR001752">
    <property type="entry name" value="Kinesin_motor_dom"/>
</dbReference>
<evidence type="ECO:0000313" key="9">
    <source>
        <dbReference type="EMBL" id="KHN68812.1"/>
    </source>
</evidence>
<feature type="domain" description="Kinesin motor" evidence="7">
    <location>
        <begin position="220"/>
        <end position="541"/>
    </location>
</feature>
<dbReference type="Gene3D" id="1.10.150.50">
    <property type="entry name" value="Transcription Factor, Ets-1"/>
    <property type="match status" value="1"/>
</dbReference>